<dbReference type="EMBL" id="MN740573">
    <property type="protein sequence ID" value="QHU34510.1"/>
    <property type="molecule type" value="Genomic_DNA"/>
</dbReference>
<reference evidence="1" key="1">
    <citation type="journal article" date="2020" name="Nature">
        <title>Giant virus diversity and host interactions through global metagenomics.</title>
        <authorList>
            <person name="Schulz F."/>
            <person name="Roux S."/>
            <person name="Paez-Espino D."/>
            <person name="Jungbluth S."/>
            <person name="Walsh D.A."/>
            <person name="Denef V.J."/>
            <person name="McMahon K.D."/>
            <person name="Konstantinidis K.T."/>
            <person name="Eloe-Fadrosh E.A."/>
            <person name="Kyrpides N.C."/>
            <person name="Woyke T."/>
        </authorList>
    </citation>
    <scope>NUCLEOTIDE SEQUENCE</scope>
    <source>
        <strain evidence="1">GVMAG-S-1016713-169</strain>
    </source>
</reference>
<organism evidence="1">
    <name type="scientific">viral metagenome</name>
    <dbReference type="NCBI Taxonomy" id="1070528"/>
    <lineage>
        <taxon>unclassified sequences</taxon>
        <taxon>metagenomes</taxon>
        <taxon>organismal metagenomes</taxon>
    </lineage>
</organism>
<accession>A0A6C0LVV3</accession>
<evidence type="ECO:0000313" key="1">
    <source>
        <dbReference type="EMBL" id="QHU34510.1"/>
    </source>
</evidence>
<name>A0A6C0LVV3_9ZZZZ</name>
<protein>
    <submittedName>
        <fullName evidence="1">Uncharacterized protein</fullName>
    </submittedName>
</protein>
<sequence>MASISEKKVYIEKYSEKSFIVRGDTRPHRESLSSLGGKWADRLTDKKTQEKFGAWLFWTAKRKELDNWVDSGCKEVKTGGYKAGGGGSGTQAQNNDTKRLIDMEKRLINIEKLLKEFITGEVDDDDEEDEEPKHRRLL</sequence>
<dbReference type="AlphaFoldDB" id="A0A6C0LVV3"/>
<proteinExistence type="predicted"/>